<dbReference type="Gene3D" id="3.30.450.40">
    <property type="match status" value="1"/>
</dbReference>
<dbReference type="InterPro" id="IPR000160">
    <property type="entry name" value="GGDEF_dom"/>
</dbReference>
<evidence type="ECO:0000259" key="2">
    <source>
        <dbReference type="PROSITE" id="PS50887"/>
    </source>
</evidence>
<dbReference type="InterPro" id="IPR043128">
    <property type="entry name" value="Rev_trsase/Diguanyl_cyclase"/>
</dbReference>
<dbReference type="PANTHER" id="PTHR33121">
    <property type="entry name" value="CYCLIC DI-GMP PHOSPHODIESTERASE PDEF"/>
    <property type="match status" value="1"/>
</dbReference>
<dbReference type="NCBIfam" id="TIGR00254">
    <property type="entry name" value="GGDEF"/>
    <property type="match status" value="1"/>
</dbReference>
<dbReference type="Gene3D" id="3.20.20.450">
    <property type="entry name" value="EAL domain"/>
    <property type="match status" value="1"/>
</dbReference>
<dbReference type="PROSITE" id="PS50887">
    <property type="entry name" value="GGDEF"/>
    <property type="match status" value="1"/>
</dbReference>
<keyword evidence="4" id="KW-1185">Reference proteome</keyword>
<sequence>MLLKLQNTILELIAKGADLKHSVDTLCRSVEELMPDVVCSVLSLEADGRLYHLSSPGLPASYADAINGTPAGEGVGSCGTAAARGEQVIVTDIATHPYWRDFKHLALDIGLKACWSSPICSQDQVLGTFAFYFRTARGPSEMEQRLVAACVHICALAIEREQRLKERRRFAQTDPLTQMLNRGAFTEALAEAEASGESWGLLLADADNLKLVNDRLGHKAGDDLIIDIGKRLSALPPQCRSFRLGGDEFAVIIANVEEQDLGVIAQTLLRDMKTAGEVGGQKLFPSITIGGAVGHPGRPAEETQQNADHALYHAKERARGTFMPYRPGFGSTITRRYQAIEQVSDALREARVEAHYQPLIEIDSGRIIGLEALCRIRTTTGEIVAAQHFHEAIRDGDRAHAITERMLAHVARDVGDWNRRGLFTGRVGINVGAADLYRDNLLARVGEAFSGTGIALSRIVIEVTESVYLDQRDQTVPQRLAELREAGVVVALDDFGTGFASLTHLLTVPVDMLKIDRSFVQSLLKDNPGSVIIKGIIDIAHGLGIGVVAEGVETIEQQTLLRALGCERAQGFLYARALSPAAMETLLQGQWVEPTEIAISASA</sequence>
<dbReference type="InterPro" id="IPR035919">
    <property type="entry name" value="EAL_sf"/>
</dbReference>
<dbReference type="InterPro" id="IPR001633">
    <property type="entry name" value="EAL_dom"/>
</dbReference>
<dbReference type="EMBL" id="JAGGJU010000004">
    <property type="protein sequence ID" value="MBP1850228.1"/>
    <property type="molecule type" value="Genomic_DNA"/>
</dbReference>
<evidence type="ECO:0000259" key="1">
    <source>
        <dbReference type="PROSITE" id="PS50883"/>
    </source>
</evidence>
<dbReference type="SUPFAM" id="SSF55781">
    <property type="entry name" value="GAF domain-like"/>
    <property type="match status" value="1"/>
</dbReference>
<dbReference type="RefSeq" id="WP_209943857.1">
    <property type="nucleotide sequence ID" value="NZ_JAGGJU010000004.1"/>
</dbReference>
<dbReference type="SUPFAM" id="SSF141868">
    <property type="entry name" value="EAL domain-like"/>
    <property type="match status" value="1"/>
</dbReference>
<dbReference type="SMART" id="SM00052">
    <property type="entry name" value="EAL"/>
    <property type="match status" value="1"/>
</dbReference>
<dbReference type="PROSITE" id="PS50883">
    <property type="entry name" value="EAL"/>
    <property type="match status" value="1"/>
</dbReference>
<dbReference type="SUPFAM" id="SSF55073">
    <property type="entry name" value="Nucleotide cyclase"/>
    <property type="match status" value="1"/>
</dbReference>
<feature type="domain" description="EAL" evidence="1">
    <location>
        <begin position="336"/>
        <end position="591"/>
    </location>
</feature>
<comment type="caution">
    <text evidence="3">The sequence shown here is derived from an EMBL/GenBank/DDBJ whole genome shotgun (WGS) entry which is preliminary data.</text>
</comment>
<dbReference type="InterPro" id="IPR029016">
    <property type="entry name" value="GAF-like_dom_sf"/>
</dbReference>
<dbReference type="Gene3D" id="3.30.70.270">
    <property type="match status" value="1"/>
</dbReference>
<gene>
    <name evidence="3" type="ORF">J2Z17_001662</name>
</gene>
<dbReference type="SMART" id="SM00065">
    <property type="entry name" value="GAF"/>
    <property type="match status" value="1"/>
</dbReference>
<name>A0ABS4DX11_9HYPH</name>
<reference evidence="3 4" key="1">
    <citation type="submission" date="2021-03" db="EMBL/GenBank/DDBJ databases">
        <title>Genomic Encyclopedia of Type Strains, Phase IV (KMG-IV): sequencing the most valuable type-strain genomes for metagenomic binning, comparative biology and taxonomic classification.</title>
        <authorList>
            <person name="Goeker M."/>
        </authorList>
    </citation>
    <scope>NUCLEOTIDE SEQUENCE [LARGE SCALE GENOMIC DNA]</scope>
    <source>
        <strain evidence="3 4">DSM 21600</strain>
    </source>
</reference>
<proteinExistence type="predicted"/>
<organism evidence="3 4">
    <name type="scientific">Rhizobium halophytocola</name>
    <dbReference type="NCBI Taxonomy" id="735519"/>
    <lineage>
        <taxon>Bacteria</taxon>
        <taxon>Pseudomonadati</taxon>
        <taxon>Pseudomonadota</taxon>
        <taxon>Alphaproteobacteria</taxon>
        <taxon>Hyphomicrobiales</taxon>
        <taxon>Rhizobiaceae</taxon>
        <taxon>Rhizobium/Agrobacterium group</taxon>
        <taxon>Rhizobium</taxon>
    </lineage>
</organism>
<dbReference type="Pfam" id="PF13185">
    <property type="entry name" value="GAF_2"/>
    <property type="match status" value="1"/>
</dbReference>
<dbReference type="CDD" id="cd01948">
    <property type="entry name" value="EAL"/>
    <property type="match status" value="1"/>
</dbReference>
<dbReference type="Pfam" id="PF00990">
    <property type="entry name" value="GGDEF"/>
    <property type="match status" value="1"/>
</dbReference>
<feature type="domain" description="GGDEF" evidence="2">
    <location>
        <begin position="197"/>
        <end position="327"/>
    </location>
</feature>
<dbReference type="Pfam" id="PF00563">
    <property type="entry name" value="EAL"/>
    <property type="match status" value="1"/>
</dbReference>
<dbReference type="PANTHER" id="PTHR33121:SF70">
    <property type="entry name" value="SIGNALING PROTEIN YKOW"/>
    <property type="match status" value="1"/>
</dbReference>
<evidence type="ECO:0000313" key="3">
    <source>
        <dbReference type="EMBL" id="MBP1850228.1"/>
    </source>
</evidence>
<evidence type="ECO:0000313" key="4">
    <source>
        <dbReference type="Proteomes" id="UP000759443"/>
    </source>
</evidence>
<dbReference type="InterPro" id="IPR029787">
    <property type="entry name" value="Nucleotide_cyclase"/>
</dbReference>
<dbReference type="InterPro" id="IPR003018">
    <property type="entry name" value="GAF"/>
</dbReference>
<dbReference type="InterPro" id="IPR050706">
    <property type="entry name" value="Cyclic-di-GMP_PDE-like"/>
</dbReference>
<dbReference type="SMART" id="SM00267">
    <property type="entry name" value="GGDEF"/>
    <property type="match status" value="1"/>
</dbReference>
<accession>A0ABS4DX11</accession>
<dbReference type="CDD" id="cd01949">
    <property type="entry name" value="GGDEF"/>
    <property type="match status" value="1"/>
</dbReference>
<dbReference type="Proteomes" id="UP000759443">
    <property type="component" value="Unassembled WGS sequence"/>
</dbReference>
<protein>
    <submittedName>
        <fullName evidence="3">Diguanylate cyclase (GGDEF)-like protein</fullName>
    </submittedName>
</protein>